<evidence type="ECO:0000313" key="2">
    <source>
        <dbReference type="Proteomes" id="UP001595476"/>
    </source>
</evidence>
<dbReference type="Proteomes" id="UP001595476">
    <property type="component" value="Unassembled WGS sequence"/>
</dbReference>
<dbReference type="InterPro" id="IPR021284">
    <property type="entry name" value="DUF2750"/>
</dbReference>
<accession>A0ABV7HG53</accession>
<sequence length="129" mass="14762">MSDEQSLDASELDCESRYDFFLSMVGEEREIWILINNDNQFLKIFSEEEDFEYLPVWPTSETAKDYADANGEALTPKSIALPEFLNRWISGLQNDGLEVGVFPASDKSVWVIEPSELKSDIQDELSDAW</sequence>
<name>A0ABV7HG53_9GAMM</name>
<reference evidence="2" key="1">
    <citation type="journal article" date="2019" name="Int. J. Syst. Evol. Microbiol.">
        <title>The Global Catalogue of Microorganisms (GCM) 10K type strain sequencing project: providing services to taxonomists for standard genome sequencing and annotation.</title>
        <authorList>
            <consortium name="The Broad Institute Genomics Platform"/>
            <consortium name="The Broad Institute Genome Sequencing Center for Infectious Disease"/>
            <person name="Wu L."/>
            <person name="Ma J."/>
        </authorList>
    </citation>
    <scope>NUCLEOTIDE SEQUENCE [LARGE SCALE GENOMIC DNA]</scope>
    <source>
        <strain evidence="2">KCTC 52438</strain>
    </source>
</reference>
<dbReference type="EMBL" id="JBHRSZ010000007">
    <property type="protein sequence ID" value="MFC3152865.1"/>
    <property type="molecule type" value="Genomic_DNA"/>
</dbReference>
<dbReference type="RefSeq" id="WP_386722787.1">
    <property type="nucleotide sequence ID" value="NZ_JBHRSZ010000007.1"/>
</dbReference>
<gene>
    <name evidence="1" type="ORF">ACFOEK_17635</name>
</gene>
<proteinExistence type="predicted"/>
<evidence type="ECO:0000313" key="1">
    <source>
        <dbReference type="EMBL" id="MFC3152865.1"/>
    </source>
</evidence>
<protein>
    <submittedName>
        <fullName evidence="1">DUF2750 domain-containing protein</fullName>
    </submittedName>
</protein>
<keyword evidence="2" id="KW-1185">Reference proteome</keyword>
<organism evidence="1 2">
    <name type="scientific">Litoribrevibacter euphylliae</name>
    <dbReference type="NCBI Taxonomy" id="1834034"/>
    <lineage>
        <taxon>Bacteria</taxon>
        <taxon>Pseudomonadati</taxon>
        <taxon>Pseudomonadota</taxon>
        <taxon>Gammaproteobacteria</taxon>
        <taxon>Oceanospirillales</taxon>
        <taxon>Oceanospirillaceae</taxon>
        <taxon>Litoribrevibacter</taxon>
    </lineage>
</organism>
<comment type="caution">
    <text evidence="1">The sequence shown here is derived from an EMBL/GenBank/DDBJ whole genome shotgun (WGS) entry which is preliminary data.</text>
</comment>
<dbReference type="Pfam" id="PF11042">
    <property type="entry name" value="DUF2750"/>
    <property type="match status" value="1"/>
</dbReference>